<organism evidence="4 5">
    <name type="scientific">Chlorella vulgaris</name>
    <name type="common">Green alga</name>
    <dbReference type="NCBI Taxonomy" id="3077"/>
    <lineage>
        <taxon>Eukaryota</taxon>
        <taxon>Viridiplantae</taxon>
        <taxon>Chlorophyta</taxon>
        <taxon>core chlorophytes</taxon>
        <taxon>Trebouxiophyceae</taxon>
        <taxon>Chlorellales</taxon>
        <taxon>Chlorellaceae</taxon>
        <taxon>Chlorella clade</taxon>
        <taxon>Chlorella</taxon>
    </lineage>
</organism>
<keyword evidence="2" id="KW-1133">Transmembrane helix</keyword>
<gene>
    <name evidence="4" type="ORF">D9Q98_005580</name>
</gene>
<comment type="caution">
    <text evidence="4">The sequence shown here is derived from an EMBL/GenBank/DDBJ whole genome shotgun (WGS) entry which is preliminary data.</text>
</comment>
<evidence type="ECO:0000313" key="5">
    <source>
        <dbReference type="Proteomes" id="UP001055712"/>
    </source>
</evidence>
<dbReference type="SUPFAM" id="SSF53474">
    <property type="entry name" value="alpha/beta-Hydrolases"/>
    <property type="match status" value="1"/>
</dbReference>
<feature type="region of interest" description="Disordered" evidence="1">
    <location>
        <begin position="938"/>
        <end position="975"/>
    </location>
</feature>
<dbReference type="GO" id="GO:0006629">
    <property type="term" value="P:lipid metabolic process"/>
    <property type="evidence" value="ECO:0007669"/>
    <property type="project" value="InterPro"/>
</dbReference>
<reference evidence="4" key="2">
    <citation type="submission" date="2020-11" db="EMBL/GenBank/DDBJ databases">
        <authorList>
            <person name="Cecchin M."/>
            <person name="Marcolungo L."/>
            <person name="Rossato M."/>
            <person name="Girolomoni L."/>
            <person name="Cosentino E."/>
            <person name="Cuine S."/>
            <person name="Li-Beisson Y."/>
            <person name="Delledonne M."/>
            <person name="Ballottari M."/>
        </authorList>
    </citation>
    <scope>NUCLEOTIDE SEQUENCE</scope>
    <source>
        <strain evidence="4">211/11P</strain>
        <tissue evidence="4">Whole cell</tissue>
    </source>
</reference>
<evidence type="ECO:0000256" key="2">
    <source>
        <dbReference type="SAM" id="Phobius"/>
    </source>
</evidence>
<evidence type="ECO:0000313" key="4">
    <source>
        <dbReference type="EMBL" id="KAI3429491.1"/>
    </source>
</evidence>
<dbReference type="EMBL" id="SIDB01000008">
    <property type="protein sequence ID" value="KAI3429491.1"/>
    <property type="molecule type" value="Genomic_DNA"/>
</dbReference>
<feature type="transmembrane region" description="Helical" evidence="2">
    <location>
        <begin position="80"/>
        <end position="108"/>
    </location>
</feature>
<protein>
    <recommendedName>
        <fullName evidence="3">Fungal lipase-type domain-containing protein</fullName>
    </recommendedName>
</protein>
<dbReference type="InterPro" id="IPR002921">
    <property type="entry name" value="Fungal_lipase-type"/>
</dbReference>
<feature type="transmembrane region" description="Helical" evidence="2">
    <location>
        <begin position="161"/>
        <end position="182"/>
    </location>
</feature>
<feature type="transmembrane region" description="Helical" evidence="2">
    <location>
        <begin position="35"/>
        <end position="68"/>
    </location>
</feature>
<dbReference type="Gene3D" id="3.40.50.1820">
    <property type="entry name" value="alpha/beta hydrolase"/>
    <property type="match status" value="1"/>
</dbReference>
<name>A0A9D4TM36_CHLVU</name>
<dbReference type="AlphaFoldDB" id="A0A9D4TM36"/>
<feature type="compositionally biased region" description="Basic and acidic residues" evidence="1">
    <location>
        <begin position="938"/>
        <end position="947"/>
    </location>
</feature>
<proteinExistence type="predicted"/>
<keyword evidence="2" id="KW-0812">Transmembrane</keyword>
<dbReference type="PANTHER" id="PTHR45856">
    <property type="entry name" value="ALPHA/BETA-HYDROLASES SUPERFAMILY PROTEIN"/>
    <property type="match status" value="1"/>
</dbReference>
<keyword evidence="2" id="KW-0472">Membrane</keyword>
<dbReference type="InterPro" id="IPR051218">
    <property type="entry name" value="Sec_MonoDiacylglyc_Lipase"/>
</dbReference>
<dbReference type="Proteomes" id="UP001055712">
    <property type="component" value="Unassembled WGS sequence"/>
</dbReference>
<dbReference type="OrthoDB" id="426718at2759"/>
<feature type="transmembrane region" description="Helical" evidence="2">
    <location>
        <begin position="352"/>
        <end position="370"/>
    </location>
</feature>
<evidence type="ECO:0000256" key="1">
    <source>
        <dbReference type="SAM" id="MobiDB-lite"/>
    </source>
</evidence>
<feature type="transmembrane region" description="Helical" evidence="2">
    <location>
        <begin position="267"/>
        <end position="289"/>
    </location>
</feature>
<dbReference type="CDD" id="cd00519">
    <property type="entry name" value="Lipase_3"/>
    <property type="match status" value="1"/>
</dbReference>
<sequence length="975" mass="105977">MLETDLSNPTLGDVAAEVSSQLAGRRRVRLRLEYVTNLEAGLISWLTFLVTVLMFGAMVAACIIKFIVDANAVLFGGQAATWYIVHLAVAAVVLAALLAIGGMFAYNFCLARSQNRIWTQRRSTLTRDAALGIGIQIVSSACWMTSYALAIGRYCYWFGNAVAWVAAARWTCTNSQFLLMLVMAHGHTRYRGSTAGTGMSDDYQLVIDAPLGKQLWLHLPKLLLWALMEACVVYKTHNWLTIANDHSDPRYEISCEREEYDCDPPTLGVITTVLLLVFTLVYGAAYLWHMRRAFQDHAQLPFAHYRLSNMYLRVMARHGPTAFFTVAMTQLLLQVVHYDSCWAYTDMAMGALPIQVALALLVAVQATLLMPKNGHSKDVLTACLQELSWTQAGLAAAIEARDYRLRRTQFAMSGVLFNSARKKRLALRHASQSSEVSESLGLGCQDAPSGDKEVPQPAASDSATRLHKLGSASGLQKLSSSLRLQKLSSSLRLQKLGSTLRLQKLGSTLGLQRLGSTLRQAADGAPGLHKLGSTLRQAAAAFEAAAAGRTQASEEPMFCLELAIRLWSWAIYSYRRFWVDGGMDPEWLMSLFGFTDSEALRDPTSDTHLVVAWKDGTLLLAFRGTASKANAVTDVKAWKTPLLPKRYRHGRLIKVHAGFLQAYRLNEEQHKLLDRIAGIIGGFSNPTAPRIFLTGHSLGGALAVLAAHDLARLYPEAKLTVCTFGAPKVGNGAFASEFMSLVSDSWAVINDQDPIPRIPTTGFRCCGLRVLINARGDILVRPSYFERSVVSRSGGNPSHHRMPRYALSLAQIVKVQFSDSKALPHGRAGAAALLQELDLGKTLLLSGVDLEAMQDPKQLPTWAGAAGVRVQPTEKQTWFTWCSLCDDSGASSAALSLEDAAEEDAAAAADPFHLQLPCVNEAAAVVALEEQAMMTEVKDDDAARDVETGQVAGADAGSGSSPAVAPASLKMSKSG</sequence>
<evidence type="ECO:0000259" key="3">
    <source>
        <dbReference type="Pfam" id="PF01764"/>
    </source>
</evidence>
<reference evidence="4" key="1">
    <citation type="journal article" date="2019" name="Plant J.">
        <title>Chlorella vulgaris genome assembly and annotation reveals the molecular basis for metabolic acclimation to high light conditions.</title>
        <authorList>
            <person name="Cecchin M."/>
            <person name="Marcolungo L."/>
            <person name="Rossato M."/>
            <person name="Girolomoni L."/>
            <person name="Cosentino E."/>
            <person name="Cuine S."/>
            <person name="Li-Beisson Y."/>
            <person name="Delledonne M."/>
            <person name="Ballottari M."/>
        </authorList>
    </citation>
    <scope>NUCLEOTIDE SEQUENCE</scope>
    <source>
        <strain evidence="4">211/11P</strain>
    </source>
</reference>
<dbReference type="InterPro" id="IPR029058">
    <property type="entry name" value="AB_hydrolase_fold"/>
</dbReference>
<dbReference type="PANTHER" id="PTHR45856:SF11">
    <property type="entry name" value="FUNGAL LIPASE-LIKE DOMAIN-CONTAINING PROTEIN"/>
    <property type="match status" value="1"/>
</dbReference>
<accession>A0A9D4TM36</accession>
<feature type="region of interest" description="Disordered" evidence="1">
    <location>
        <begin position="438"/>
        <end position="463"/>
    </location>
</feature>
<dbReference type="Pfam" id="PF01764">
    <property type="entry name" value="Lipase_3"/>
    <property type="match status" value="1"/>
</dbReference>
<feature type="transmembrane region" description="Helical" evidence="2">
    <location>
        <begin position="310"/>
        <end position="332"/>
    </location>
</feature>
<feature type="compositionally biased region" description="Low complexity" evidence="1">
    <location>
        <begin position="949"/>
        <end position="968"/>
    </location>
</feature>
<feature type="domain" description="Fungal lipase-type" evidence="3">
    <location>
        <begin position="620"/>
        <end position="761"/>
    </location>
</feature>
<keyword evidence="5" id="KW-1185">Reference proteome</keyword>
<feature type="transmembrane region" description="Helical" evidence="2">
    <location>
        <begin position="129"/>
        <end position="149"/>
    </location>
</feature>